<accession>A0A8B5Y1M6</accession>
<proteinExistence type="predicted"/>
<dbReference type="Proteomes" id="UP000317770">
    <property type="component" value="Unassembled WGS sequence"/>
</dbReference>
<sequence length="59" mass="6411">MDHKNALGMKGHFFFLSGTVKRESSTSIPLNPASSPQASAGEEINDEGVDLCQLFPEHH</sequence>
<evidence type="ECO:0000313" key="2">
    <source>
        <dbReference type="EMBL" id="TVX82709.1"/>
    </source>
</evidence>
<evidence type="ECO:0000256" key="1">
    <source>
        <dbReference type="SAM" id="MobiDB-lite"/>
    </source>
</evidence>
<reference evidence="2 3" key="1">
    <citation type="submission" date="2019-07" db="EMBL/GenBank/DDBJ databases">
        <title>Genome assembly of Bacillus simplex strain GGC-P6A.</title>
        <authorList>
            <person name="Jennings M.E."/>
            <person name="Barton H.A."/>
        </authorList>
    </citation>
    <scope>NUCLEOTIDE SEQUENCE [LARGE SCALE GENOMIC DNA]</scope>
    <source>
        <strain evidence="2 3">GGC-P6A</strain>
    </source>
</reference>
<dbReference type="AlphaFoldDB" id="A0A8B5Y1M6"/>
<feature type="region of interest" description="Disordered" evidence="1">
    <location>
        <begin position="24"/>
        <end position="46"/>
    </location>
</feature>
<comment type="caution">
    <text evidence="2">The sequence shown here is derived from an EMBL/GenBank/DDBJ whole genome shotgun (WGS) entry which is preliminary data.</text>
</comment>
<gene>
    <name evidence="2" type="ORF">FQP34_03650</name>
</gene>
<organism evidence="2 3">
    <name type="scientific">Peribacillus simplex</name>
    <dbReference type="NCBI Taxonomy" id="1478"/>
    <lineage>
        <taxon>Bacteria</taxon>
        <taxon>Bacillati</taxon>
        <taxon>Bacillota</taxon>
        <taxon>Bacilli</taxon>
        <taxon>Bacillales</taxon>
        <taxon>Bacillaceae</taxon>
        <taxon>Peribacillus</taxon>
    </lineage>
</organism>
<protein>
    <submittedName>
        <fullName evidence="2">Uncharacterized protein</fullName>
    </submittedName>
</protein>
<evidence type="ECO:0000313" key="3">
    <source>
        <dbReference type="Proteomes" id="UP000317770"/>
    </source>
</evidence>
<dbReference type="EMBL" id="VNKI01000002">
    <property type="protein sequence ID" value="TVX82709.1"/>
    <property type="molecule type" value="Genomic_DNA"/>
</dbReference>
<feature type="compositionally biased region" description="Polar residues" evidence="1">
    <location>
        <begin position="25"/>
        <end position="38"/>
    </location>
</feature>
<name>A0A8B5Y1M6_9BACI</name>